<protein>
    <submittedName>
        <fullName evidence="2">Uncharacterized protein</fullName>
    </submittedName>
</protein>
<comment type="caution">
    <text evidence="2">The sequence shown here is derived from an EMBL/GenBank/DDBJ whole genome shotgun (WGS) entry which is preliminary data.</text>
</comment>
<feature type="compositionally biased region" description="Basic and acidic residues" evidence="1">
    <location>
        <begin position="14"/>
        <end position="23"/>
    </location>
</feature>
<evidence type="ECO:0000256" key="1">
    <source>
        <dbReference type="SAM" id="MobiDB-lite"/>
    </source>
</evidence>
<feature type="region of interest" description="Disordered" evidence="1">
    <location>
        <begin position="1"/>
        <end position="63"/>
    </location>
</feature>
<dbReference type="AlphaFoldDB" id="A0A7J5ZIX7"/>
<sequence length="63" mass="7256">MYEPSPSYQIQNHPPREECEGKRVSKMRSNSNSNTRDLERTYPTQKPPHTLLPEGKGAEKSNQ</sequence>
<keyword evidence="3" id="KW-1185">Reference proteome</keyword>
<evidence type="ECO:0000313" key="2">
    <source>
        <dbReference type="EMBL" id="KAF3861041.1"/>
    </source>
</evidence>
<gene>
    <name evidence="2" type="ORF">F7725_001296</name>
</gene>
<accession>A0A7J5ZIX7</accession>
<feature type="compositionally biased region" description="Polar residues" evidence="1">
    <location>
        <begin position="1"/>
        <end position="12"/>
    </location>
</feature>
<proteinExistence type="predicted"/>
<organism evidence="2 3">
    <name type="scientific">Dissostichus mawsoni</name>
    <name type="common">Antarctic cod</name>
    <dbReference type="NCBI Taxonomy" id="36200"/>
    <lineage>
        <taxon>Eukaryota</taxon>
        <taxon>Metazoa</taxon>
        <taxon>Chordata</taxon>
        <taxon>Craniata</taxon>
        <taxon>Vertebrata</taxon>
        <taxon>Euteleostomi</taxon>
        <taxon>Actinopterygii</taxon>
        <taxon>Neopterygii</taxon>
        <taxon>Teleostei</taxon>
        <taxon>Neoteleostei</taxon>
        <taxon>Acanthomorphata</taxon>
        <taxon>Eupercaria</taxon>
        <taxon>Perciformes</taxon>
        <taxon>Notothenioidei</taxon>
        <taxon>Nototheniidae</taxon>
        <taxon>Dissostichus</taxon>
    </lineage>
</organism>
<evidence type="ECO:0000313" key="3">
    <source>
        <dbReference type="Proteomes" id="UP000518266"/>
    </source>
</evidence>
<reference evidence="2 3" key="1">
    <citation type="submission" date="2020-03" db="EMBL/GenBank/DDBJ databases">
        <title>Dissostichus mawsoni Genome sequencing and assembly.</title>
        <authorList>
            <person name="Park H."/>
        </authorList>
    </citation>
    <scope>NUCLEOTIDE SEQUENCE [LARGE SCALE GENOMIC DNA]</scope>
    <source>
        <strain evidence="2">DM0001</strain>
        <tissue evidence="2">Muscle</tissue>
    </source>
</reference>
<dbReference type="Proteomes" id="UP000518266">
    <property type="component" value="Unassembled WGS sequence"/>
</dbReference>
<dbReference type="EMBL" id="JAAKFY010000002">
    <property type="protein sequence ID" value="KAF3861041.1"/>
    <property type="molecule type" value="Genomic_DNA"/>
</dbReference>
<name>A0A7J5ZIX7_DISMA</name>